<evidence type="ECO:0000256" key="2">
    <source>
        <dbReference type="ARBA" id="ARBA00023136"/>
    </source>
</evidence>
<dbReference type="AlphaFoldDB" id="A0A3A4KLR9"/>
<proteinExistence type="predicted"/>
<sequence>MTARRPVNRVTSKRRPAETTQRRPVRVAGREPRAARKSAPAPAPAPTSRPGNPWFRVAIMSGAAIVLAGFATAAAFRPGVDAANHAFLDSASTQEVKAAAEHALTTIYSTDAKNLDAYRAGLHEVLTGAMLAEFDKYADTTFTALAQAKVVAAAKPGPTGVTMLTDDHAELLVNLVVSATKDGQSQPSATGPILVRMQKVGGHWLAAEIPDRPVVRPPTP</sequence>
<feature type="transmembrane region" description="Helical" evidence="4">
    <location>
        <begin position="54"/>
        <end position="76"/>
    </location>
</feature>
<name>A0A3A4KLR9_9NOCA</name>
<comment type="caution">
    <text evidence="5">The sequence shown here is derived from an EMBL/GenBank/DDBJ whole genome shotgun (WGS) entry which is preliminary data.</text>
</comment>
<accession>A0A3A4KLR9</accession>
<dbReference type="Proteomes" id="UP000266677">
    <property type="component" value="Unassembled WGS sequence"/>
</dbReference>
<feature type="region of interest" description="Disordered" evidence="3">
    <location>
        <begin position="1"/>
        <end position="52"/>
    </location>
</feature>
<reference evidence="5 6" key="1">
    <citation type="submission" date="2018-09" db="EMBL/GenBank/DDBJ databases">
        <title>YIM PH21274 draft genome.</title>
        <authorList>
            <person name="Miao C."/>
        </authorList>
    </citation>
    <scope>NUCLEOTIDE SEQUENCE [LARGE SCALE GENOMIC DNA]</scope>
    <source>
        <strain evidence="5 6">YIM PH 21724</strain>
    </source>
</reference>
<evidence type="ECO:0008006" key="7">
    <source>
        <dbReference type="Google" id="ProtNLM"/>
    </source>
</evidence>
<organism evidence="5 6">
    <name type="scientific">Nocardia panacis</name>
    <dbReference type="NCBI Taxonomy" id="2340916"/>
    <lineage>
        <taxon>Bacteria</taxon>
        <taxon>Bacillati</taxon>
        <taxon>Actinomycetota</taxon>
        <taxon>Actinomycetes</taxon>
        <taxon>Mycobacteriales</taxon>
        <taxon>Nocardiaceae</taxon>
        <taxon>Nocardia</taxon>
    </lineage>
</organism>
<comment type="subcellular location">
    <subcellularLocation>
        <location evidence="1">Membrane</location>
    </subcellularLocation>
</comment>
<dbReference type="GO" id="GO:0016020">
    <property type="term" value="C:membrane"/>
    <property type="evidence" value="ECO:0007669"/>
    <property type="project" value="UniProtKB-SubCell"/>
</dbReference>
<dbReference type="PANTHER" id="PTHR37042">
    <property type="entry name" value="OUTER MEMBRANE PROTEIN RV1973"/>
    <property type="match status" value="1"/>
</dbReference>
<evidence type="ECO:0000256" key="1">
    <source>
        <dbReference type="ARBA" id="ARBA00004370"/>
    </source>
</evidence>
<keyword evidence="4" id="KW-0812">Transmembrane</keyword>
<evidence type="ECO:0000313" key="5">
    <source>
        <dbReference type="EMBL" id="RJO76498.1"/>
    </source>
</evidence>
<dbReference type="PANTHER" id="PTHR37042:SF4">
    <property type="entry name" value="OUTER MEMBRANE PROTEIN RV1973"/>
    <property type="match status" value="1"/>
</dbReference>
<gene>
    <name evidence="5" type="ORF">D5S18_09305</name>
</gene>
<keyword evidence="6" id="KW-1185">Reference proteome</keyword>
<evidence type="ECO:0000256" key="3">
    <source>
        <dbReference type="SAM" id="MobiDB-lite"/>
    </source>
</evidence>
<protein>
    <recommendedName>
        <fullName evidence="7">Mce-associated membrane protein</fullName>
    </recommendedName>
</protein>
<evidence type="ECO:0000256" key="4">
    <source>
        <dbReference type="SAM" id="Phobius"/>
    </source>
</evidence>
<evidence type="ECO:0000313" key="6">
    <source>
        <dbReference type="Proteomes" id="UP000266677"/>
    </source>
</evidence>
<dbReference type="EMBL" id="QZFU01000016">
    <property type="protein sequence ID" value="RJO76498.1"/>
    <property type="molecule type" value="Genomic_DNA"/>
</dbReference>
<dbReference type="OrthoDB" id="4578017at2"/>
<dbReference type="RefSeq" id="WP_120039424.1">
    <property type="nucleotide sequence ID" value="NZ_QZFU01000016.1"/>
</dbReference>
<keyword evidence="4" id="KW-1133">Transmembrane helix</keyword>
<keyword evidence="2 4" id="KW-0472">Membrane</keyword>